<feature type="region of interest" description="Disordered" evidence="1">
    <location>
        <begin position="243"/>
        <end position="274"/>
    </location>
</feature>
<sequence>MVYPADHRIVARSKHKAIDKSSKSQQRLIQSQPVDAEDLTRRLFVVLAEQKAHSERKRQTRAETERLAISLLAPKQKKSRDATPSTMKHGDKLDSSSRSASETKSSQRVDASQKNKRNRPCSLKPNSSEKKGAEEKHPLSPSYHHVPQVAASQFALTTTVETPAEKGPVHKLSKVAMKFHLEGVNGSRELRTGNPAAPPCEQTKALRRAQSMREKQYERNQFGGLLPPTFEVDDMSCSLSNRDSFHAHSRSREDQGRGHDAERRRSTGSILGQTEAPPIDILELAGALFSPTYHVAPKAPGEHRVDWTQSDEATVAKIIHIAQQPEPKLRKSESRWTLRGRLGSFGRHSRNDKPPSPTDEKSPQDLSPKSPIGSFFLRLKR</sequence>
<name>A0A5C6GAY6_METRR</name>
<evidence type="ECO:0000313" key="3">
    <source>
        <dbReference type="Proteomes" id="UP000317257"/>
    </source>
</evidence>
<dbReference type="EMBL" id="SBHS01000009">
    <property type="protein sequence ID" value="TWU74912.1"/>
    <property type="molecule type" value="Genomic_DNA"/>
</dbReference>
<dbReference type="Proteomes" id="UP000317257">
    <property type="component" value="Unassembled WGS sequence"/>
</dbReference>
<accession>A0A5C6GAY6</accession>
<feature type="region of interest" description="Disordered" evidence="1">
    <location>
        <begin position="324"/>
        <end position="381"/>
    </location>
</feature>
<gene>
    <name evidence="2" type="ORF">ED733_004330</name>
</gene>
<feature type="compositionally biased region" description="Basic and acidic residues" evidence="1">
    <location>
        <begin position="127"/>
        <end position="138"/>
    </location>
</feature>
<feature type="compositionally biased region" description="Basic and acidic residues" evidence="1">
    <location>
        <begin position="349"/>
        <end position="363"/>
    </location>
</feature>
<proteinExistence type="predicted"/>
<reference evidence="3" key="1">
    <citation type="submission" date="2018-12" db="EMBL/GenBank/DDBJ databases">
        <title>The complete genome of Metarhizium rileyi, a key fungal pathogen of Lepidoptera.</title>
        <authorList>
            <person name="Binneck E."/>
            <person name="Lastra C.C.L."/>
            <person name="Sosa-Gomez D.R."/>
        </authorList>
    </citation>
    <scope>NUCLEOTIDE SEQUENCE [LARGE SCALE GENOMIC DNA]</scope>
    <source>
        <strain evidence="3">Cep018-CH2</strain>
    </source>
</reference>
<comment type="caution">
    <text evidence="2">The sequence shown here is derived from an EMBL/GenBank/DDBJ whole genome shotgun (WGS) entry which is preliminary data.</text>
</comment>
<evidence type="ECO:0000256" key="1">
    <source>
        <dbReference type="SAM" id="MobiDB-lite"/>
    </source>
</evidence>
<feature type="compositionally biased region" description="Basic and acidic residues" evidence="1">
    <location>
        <begin position="243"/>
        <end position="265"/>
    </location>
</feature>
<protein>
    <submittedName>
        <fullName evidence="2">Uncharacterized protein</fullName>
    </submittedName>
</protein>
<organism evidence="2 3">
    <name type="scientific">Metarhizium rileyi (strain RCEF 4871)</name>
    <name type="common">Nomuraea rileyi</name>
    <dbReference type="NCBI Taxonomy" id="1649241"/>
    <lineage>
        <taxon>Eukaryota</taxon>
        <taxon>Fungi</taxon>
        <taxon>Dikarya</taxon>
        <taxon>Ascomycota</taxon>
        <taxon>Pezizomycotina</taxon>
        <taxon>Sordariomycetes</taxon>
        <taxon>Hypocreomycetidae</taxon>
        <taxon>Hypocreales</taxon>
        <taxon>Clavicipitaceae</taxon>
        <taxon>Metarhizium</taxon>
    </lineage>
</organism>
<feature type="compositionally biased region" description="Polar residues" evidence="1">
    <location>
        <begin position="23"/>
        <end position="33"/>
    </location>
</feature>
<dbReference type="AlphaFoldDB" id="A0A5C6GAY6"/>
<evidence type="ECO:0000313" key="2">
    <source>
        <dbReference type="EMBL" id="TWU74912.1"/>
    </source>
</evidence>
<feature type="compositionally biased region" description="Basic and acidic residues" evidence="1">
    <location>
        <begin position="327"/>
        <end position="336"/>
    </location>
</feature>
<feature type="region of interest" description="Disordered" evidence="1">
    <location>
        <begin position="49"/>
        <end position="142"/>
    </location>
</feature>
<feature type="region of interest" description="Disordered" evidence="1">
    <location>
        <begin position="1"/>
        <end position="35"/>
    </location>
</feature>